<feature type="region of interest" description="Disordered" evidence="1">
    <location>
        <begin position="192"/>
        <end position="224"/>
    </location>
</feature>
<feature type="transmembrane region" description="Helical" evidence="2">
    <location>
        <begin position="361"/>
        <end position="381"/>
    </location>
</feature>
<sequence>MQKQRDGCRASVFLIALQLLSSITAHSAGNTNEVLPCHEVEPFLSQVVPQMEEISLDSVLARWTRGQKFHVICSLSPEKAVNVLLGSSSVHFNSPFRELRRAVEREGFGAGSTPAPSSFILRFINDYMKSVHSYPWYYPVALTRLFLQREVSIRFRVGQEPGGSGGRTNLSAGELLSTAGLRSVRVTSFSPTAASVRHEADRSSDRSNGRSSDSSAGVPEDALPMIPHKDEFKCLISRIDNAGEPPLDAGVASVFEEIGPYRGSSLWISPWLSAWLGRRPMTKISEKVVYDEQGVATFRFDSQVPVIKPVCIGLSSVNNKQIAIELVLSTVFDKFWLKLMLTFFALILLKPWIEEIPALQILIAGIGSVTLVTMILVLYTLRKLQSMTIGKVGLIALVTLGGTAVLAEILLSTGVALYYSFIDSNNNGEVLFLGGSALLAFGLGCGLFSRHYCAEYLAVLTRWTLRVLQLVALVCAALQNREATILSIVLYNLVHPARTLRLLRWRSPSVWAEQLDNEPQETFPIEASREVSYVRPLCVEGATPGGRAAAARVPLDFYSASGSGHTQLALEELARRVNSDPERYTSQLRDPKFVKHWASGYAPS</sequence>
<protein>
    <submittedName>
        <fullName evidence="4">Uncharacterized protein</fullName>
    </submittedName>
</protein>
<keyword evidence="2" id="KW-0472">Membrane</keyword>
<organism evidence="4">
    <name type="scientific">Trypanosoma congolense (strain IL3000)</name>
    <dbReference type="NCBI Taxonomy" id="1068625"/>
    <lineage>
        <taxon>Eukaryota</taxon>
        <taxon>Discoba</taxon>
        <taxon>Euglenozoa</taxon>
        <taxon>Kinetoplastea</taxon>
        <taxon>Metakinetoplastina</taxon>
        <taxon>Trypanosomatida</taxon>
        <taxon>Trypanosomatidae</taxon>
        <taxon>Trypanosoma</taxon>
        <taxon>Nannomonas</taxon>
    </lineage>
</organism>
<feature type="compositionally biased region" description="Basic and acidic residues" evidence="1">
    <location>
        <begin position="196"/>
        <end position="208"/>
    </location>
</feature>
<feature type="signal peptide" evidence="3">
    <location>
        <begin position="1"/>
        <end position="25"/>
    </location>
</feature>
<feature type="chain" id="PRO_5003410185" evidence="3">
    <location>
        <begin position="26"/>
        <end position="604"/>
    </location>
</feature>
<gene>
    <name evidence="4" type="ORF">TCIL3000_10_2850</name>
</gene>
<evidence type="ECO:0000313" key="4">
    <source>
        <dbReference type="EMBL" id="CCC93524.1"/>
    </source>
</evidence>
<dbReference type="VEuPathDB" id="TriTrypDB:TcIL3000_10_2850"/>
<evidence type="ECO:0000256" key="3">
    <source>
        <dbReference type="SAM" id="SignalP"/>
    </source>
</evidence>
<feature type="transmembrane region" description="Helical" evidence="2">
    <location>
        <begin position="326"/>
        <end position="349"/>
    </location>
</feature>
<keyword evidence="2" id="KW-1133">Transmembrane helix</keyword>
<keyword evidence="3" id="KW-0732">Signal</keyword>
<dbReference type="EMBL" id="HE575323">
    <property type="protein sequence ID" value="CCC93524.1"/>
    <property type="molecule type" value="Genomic_DNA"/>
</dbReference>
<accession>G0UVV8</accession>
<proteinExistence type="predicted"/>
<feature type="transmembrane region" description="Helical" evidence="2">
    <location>
        <begin position="430"/>
        <end position="449"/>
    </location>
</feature>
<name>G0UVV8_TRYCI</name>
<evidence type="ECO:0000256" key="1">
    <source>
        <dbReference type="SAM" id="MobiDB-lite"/>
    </source>
</evidence>
<reference evidence="4" key="1">
    <citation type="journal article" date="2012" name="Proc. Natl. Acad. Sci. U.S.A.">
        <title>Antigenic diversity is generated by distinct evolutionary mechanisms in African trypanosome species.</title>
        <authorList>
            <person name="Jackson A.P."/>
            <person name="Berry A."/>
            <person name="Aslett M."/>
            <person name="Allison H.C."/>
            <person name="Burton P."/>
            <person name="Vavrova-Anderson J."/>
            <person name="Brown R."/>
            <person name="Browne H."/>
            <person name="Corton N."/>
            <person name="Hauser H."/>
            <person name="Gamble J."/>
            <person name="Gilderthorp R."/>
            <person name="Marcello L."/>
            <person name="McQuillan J."/>
            <person name="Otto T.D."/>
            <person name="Quail M.A."/>
            <person name="Sanders M.J."/>
            <person name="van Tonder A."/>
            <person name="Ginger M.L."/>
            <person name="Field M.C."/>
            <person name="Barry J.D."/>
            <person name="Hertz-Fowler C."/>
            <person name="Berriman M."/>
        </authorList>
    </citation>
    <scope>NUCLEOTIDE SEQUENCE</scope>
    <source>
        <strain evidence="4">IL3000</strain>
    </source>
</reference>
<evidence type="ECO:0000256" key="2">
    <source>
        <dbReference type="SAM" id="Phobius"/>
    </source>
</evidence>
<dbReference type="AlphaFoldDB" id="G0UVV8"/>
<feature type="transmembrane region" description="Helical" evidence="2">
    <location>
        <begin position="393"/>
        <end position="418"/>
    </location>
</feature>
<keyword evidence="2" id="KW-0812">Transmembrane</keyword>